<protein>
    <recommendedName>
        <fullName evidence="4">CBM1 domain-containing protein</fullName>
    </recommendedName>
</protein>
<proteinExistence type="predicted"/>
<keyword evidence="3" id="KW-1185">Reference proteome</keyword>
<evidence type="ECO:0000256" key="1">
    <source>
        <dbReference type="SAM" id="SignalP"/>
    </source>
</evidence>
<name>A0A2T9Z1S3_9FUNG</name>
<dbReference type="EMBL" id="MBFS01002369">
    <property type="protein sequence ID" value="PVU98509.1"/>
    <property type="molecule type" value="Genomic_DNA"/>
</dbReference>
<evidence type="ECO:0008006" key="4">
    <source>
        <dbReference type="Google" id="ProtNLM"/>
    </source>
</evidence>
<comment type="caution">
    <text evidence="2">The sequence shown here is derived from an EMBL/GenBank/DDBJ whole genome shotgun (WGS) entry which is preliminary data.</text>
</comment>
<dbReference type="AlphaFoldDB" id="A0A2T9Z1S3"/>
<keyword evidence="1" id="KW-0732">Signal</keyword>
<gene>
    <name evidence="2" type="ORF">BB560_005658</name>
</gene>
<accession>A0A2T9Z1S3</accession>
<feature type="chain" id="PRO_5015681860" description="CBM1 domain-containing protein" evidence="1">
    <location>
        <begin position="19"/>
        <end position="89"/>
    </location>
</feature>
<dbReference type="Proteomes" id="UP000245609">
    <property type="component" value="Unassembled WGS sequence"/>
</dbReference>
<evidence type="ECO:0000313" key="3">
    <source>
        <dbReference type="Proteomes" id="UP000245609"/>
    </source>
</evidence>
<sequence>MKFLSILSVLAFVAVSQSASIPDQTLAKRQENGAPCDEEGKMVCGTEYQQFYMQCVHGAWVQRDNPPGTKCVYNYENDSVYFDFSDPEQ</sequence>
<feature type="signal peptide" evidence="1">
    <location>
        <begin position="1"/>
        <end position="18"/>
    </location>
</feature>
<organism evidence="2 3">
    <name type="scientific">Smittium megazygosporum</name>
    <dbReference type="NCBI Taxonomy" id="133381"/>
    <lineage>
        <taxon>Eukaryota</taxon>
        <taxon>Fungi</taxon>
        <taxon>Fungi incertae sedis</taxon>
        <taxon>Zoopagomycota</taxon>
        <taxon>Kickxellomycotina</taxon>
        <taxon>Harpellomycetes</taxon>
        <taxon>Harpellales</taxon>
        <taxon>Legeriomycetaceae</taxon>
        <taxon>Smittium</taxon>
    </lineage>
</organism>
<evidence type="ECO:0000313" key="2">
    <source>
        <dbReference type="EMBL" id="PVU98509.1"/>
    </source>
</evidence>
<reference evidence="2 3" key="1">
    <citation type="journal article" date="2018" name="MBio">
        <title>Comparative Genomics Reveals the Core Gene Toolbox for the Fungus-Insect Symbiosis.</title>
        <authorList>
            <person name="Wang Y."/>
            <person name="Stata M."/>
            <person name="Wang W."/>
            <person name="Stajich J.E."/>
            <person name="White M.M."/>
            <person name="Moncalvo J.M."/>
        </authorList>
    </citation>
    <scope>NUCLEOTIDE SEQUENCE [LARGE SCALE GENOMIC DNA]</scope>
    <source>
        <strain evidence="2 3">SC-DP-2</strain>
    </source>
</reference>